<keyword evidence="3 9" id="KW-0347">Helicase</keyword>
<gene>
    <name evidence="9" type="primary">rapA</name>
    <name evidence="12" type="ORF">B9G39_06495</name>
</gene>
<name>A0A4P9VL46_9GAMM</name>
<dbReference type="Gene3D" id="3.40.50.300">
    <property type="entry name" value="P-loop containing nucleotide triphosphate hydrolases"/>
    <property type="match status" value="1"/>
</dbReference>
<dbReference type="EMBL" id="NDXW01000001">
    <property type="protein sequence ID" value="RDH43124.1"/>
    <property type="molecule type" value="Genomic_DNA"/>
</dbReference>
<sequence length="960" mass="108788">MTTFVPGQRWISDTETELGLGTILTLENRLVTLLFPSTGDTRIYSIHNAPLTRVVFNVGDTIENHEGEQIEITDVAINNELITYTGHDTQGKAVEVPESCLGNFITFNKPQERLLAGQIDQNQHFSLRYKTLQHNHQLLSSKLLGLVGSRTALIPHQLHIAYEVGQRTAPRVLLADEVGLGKTIEAGLIIYQQLLAMRAQRVLVIVPETLQHQWLVELLRRFNLHFSLFDLERCQQYPDDNPFDSAQLVLTSLEFLTQHSAYHDQCCKAGWDLMIVDEAHHLTWSAEQPSVPYLCIEQLAQATPGVLLLTATPEQLGKESHFARLRLLDPERFHSLEAFIEEETAYAPVAKAVQNLIEFDSMSEDTAKLLLTFTSTEQHKAQDLISIIQTSKDNDEREQAKSVLINILLDRHGTSRVLFRNTRAGVHGFPGRLVQPYPQPIPELYTLAWEDSDKLEEFLFPEIAYQQRITIDDKDPWWRFDPRIDWLLTLLKALKGEKILLICANATTALDLDEAIRVRSGVPSAVFEEGMSIIERDRAAAYFADQEYGAQILICSEIGSEGRNFQFAHHLVLFDLPLNPDLLEQRIGRLDRIGQTEAIRIHVPYFEGSTQAMIYSWYHDGLNAFLDTCPAGTQLYSIFQDEITTLCQQTNPLEDDKWPALLKNTQQQLKQIAHNLHEGRDRLLELNSQGNIKSFDLINALQNEGNAKKLRKYTEKLFSCFGIDHEDHSKDCIVIRPSEQMLVPSFPGLQEEGMTMTFNRDIALSREDMHFLTWEHPLVRNGMEMLLDSEFGNTTVALLKNKALKPGTMLVEAIYVVAPPADHQQLQRFLPPTSIRTLIDPKGNDLNTSVNFETLDAQLHPIKKKTSRKLIKAQHEPIMQALKQAENAAAQQMPAIVQSATQAFRTTLESDLERLQALKEVNPNIREEEITHLQQTIASGLSGLSQAQLRLDAVRVMFAG</sequence>
<comment type="subunit">
    <text evidence="9">Interacts with the RNAP. Has a higher affinity for the core RNAP than for the holoenzyme. Its ATPase activity is stimulated by binding to RNAP.</text>
</comment>
<evidence type="ECO:0000313" key="13">
    <source>
        <dbReference type="Proteomes" id="UP000257039"/>
    </source>
</evidence>
<dbReference type="PROSITE" id="PS51192">
    <property type="entry name" value="HELICASE_ATP_BIND_1"/>
    <property type="match status" value="1"/>
</dbReference>
<dbReference type="CDD" id="cd18793">
    <property type="entry name" value="SF2_C_SNF"/>
    <property type="match status" value="1"/>
</dbReference>
<feature type="domain" description="Helicase ATP-binding" evidence="10">
    <location>
        <begin position="163"/>
        <end position="331"/>
    </location>
</feature>
<dbReference type="AlphaFoldDB" id="A0A4P9VL46"/>
<dbReference type="InterPro" id="IPR023949">
    <property type="entry name" value="Helicase_RapA"/>
</dbReference>
<dbReference type="Gene3D" id="6.10.140.2230">
    <property type="match status" value="1"/>
</dbReference>
<dbReference type="InterPro" id="IPR001650">
    <property type="entry name" value="Helicase_C-like"/>
</dbReference>
<dbReference type="InterPro" id="IPR040766">
    <property type="entry name" value="Tudor_2_RapA"/>
</dbReference>
<dbReference type="SMART" id="SM00490">
    <property type="entry name" value="HELICc"/>
    <property type="match status" value="1"/>
</dbReference>
<evidence type="ECO:0000256" key="5">
    <source>
        <dbReference type="ARBA" id="ARBA00023015"/>
    </source>
</evidence>
<dbReference type="EC" id="3.6.4.-" evidence="9"/>
<protein>
    <recommendedName>
        <fullName evidence="9">RNA polymerase-associated protein RapA</fullName>
        <ecNumber evidence="9">3.6.4.-</ecNumber>
    </recommendedName>
    <alternativeName>
        <fullName evidence="9">ATP-dependent helicase HepA</fullName>
    </alternativeName>
</protein>
<dbReference type="SUPFAM" id="SSF52540">
    <property type="entry name" value="P-loop containing nucleoside triphosphate hydrolases"/>
    <property type="match status" value="2"/>
</dbReference>
<evidence type="ECO:0000256" key="1">
    <source>
        <dbReference type="ARBA" id="ARBA00022741"/>
    </source>
</evidence>
<dbReference type="InterPro" id="IPR038718">
    <property type="entry name" value="SNF2-like_sf"/>
</dbReference>
<accession>A0A4P9VL46</accession>
<dbReference type="Gene3D" id="2.30.30.930">
    <property type="match status" value="1"/>
</dbReference>
<dbReference type="Gene3D" id="2.30.30.140">
    <property type="match status" value="1"/>
</dbReference>
<keyword evidence="5 9" id="KW-0805">Transcription regulation</keyword>
<keyword evidence="1 9" id="KW-0547">Nucleotide-binding</keyword>
<dbReference type="Pfam" id="PF12137">
    <property type="entry name" value="RapA_C"/>
    <property type="match status" value="1"/>
</dbReference>
<evidence type="ECO:0000313" key="12">
    <source>
        <dbReference type="EMBL" id="RDH43124.1"/>
    </source>
</evidence>
<dbReference type="InterPro" id="IPR027417">
    <property type="entry name" value="P-loop_NTPase"/>
</dbReference>
<evidence type="ECO:0000256" key="6">
    <source>
        <dbReference type="ARBA" id="ARBA00023125"/>
    </source>
</evidence>
<dbReference type="InterPro" id="IPR022737">
    <property type="entry name" value="RapA_C"/>
</dbReference>
<dbReference type="InterPro" id="IPR057342">
    <property type="entry name" value="DEXDc_RapA"/>
</dbReference>
<feature type="short sequence motif" description="DEAH box" evidence="9">
    <location>
        <begin position="277"/>
        <end position="280"/>
    </location>
</feature>
<reference evidence="12 13" key="1">
    <citation type="submission" date="2017-04" db="EMBL/GenBank/DDBJ databases">
        <title>Draft genome sequence of Zooshikella ganghwensis VG4 isolated from Red Sea sediments.</title>
        <authorList>
            <person name="Rehman Z."/>
            <person name="Alam I."/>
            <person name="Kamau A."/>
            <person name="Bajic V."/>
            <person name="Leiknes T."/>
        </authorList>
    </citation>
    <scope>NUCLEOTIDE SEQUENCE [LARGE SCALE GENOMIC DNA]</scope>
    <source>
        <strain evidence="12 13">VG4</strain>
    </source>
</reference>
<dbReference type="Pfam" id="PF18337">
    <property type="entry name" value="Tudor_RapA"/>
    <property type="match status" value="1"/>
</dbReference>
<dbReference type="Pfam" id="PF00176">
    <property type="entry name" value="SNF2-rel_dom"/>
    <property type="match status" value="1"/>
</dbReference>
<dbReference type="GO" id="GO:0006355">
    <property type="term" value="P:regulation of DNA-templated transcription"/>
    <property type="evidence" value="ECO:0007669"/>
    <property type="project" value="UniProtKB-UniRule"/>
</dbReference>
<evidence type="ECO:0000256" key="4">
    <source>
        <dbReference type="ARBA" id="ARBA00022840"/>
    </source>
</evidence>
<feature type="domain" description="Helicase C-terminal" evidence="11">
    <location>
        <begin position="483"/>
        <end position="637"/>
    </location>
</feature>
<dbReference type="Gene3D" id="3.30.360.80">
    <property type="match status" value="1"/>
</dbReference>
<dbReference type="Pfam" id="PF18339">
    <property type="entry name" value="Tudor_1_RapA"/>
    <property type="match status" value="1"/>
</dbReference>
<dbReference type="PANTHER" id="PTHR45766">
    <property type="entry name" value="DNA ANNEALING HELICASE AND ENDONUCLEASE ZRANB3 FAMILY MEMBER"/>
    <property type="match status" value="1"/>
</dbReference>
<dbReference type="RefSeq" id="WP_094786504.1">
    <property type="nucleotide sequence ID" value="NZ_NDXW01000001.1"/>
</dbReference>
<evidence type="ECO:0000256" key="7">
    <source>
        <dbReference type="ARBA" id="ARBA00023159"/>
    </source>
</evidence>
<dbReference type="Gene3D" id="3.40.50.10810">
    <property type="entry name" value="Tandem AAA-ATPase domain"/>
    <property type="match status" value="1"/>
</dbReference>
<dbReference type="HAMAP" id="MF_01821">
    <property type="entry name" value="Helicase_RapA"/>
    <property type="match status" value="1"/>
</dbReference>
<dbReference type="GO" id="GO:0016817">
    <property type="term" value="F:hydrolase activity, acting on acid anhydrides"/>
    <property type="evidence" value="ECO:0007669"/>
    <property type="project" value="InterPro"/>
</dbReference>
<keyword evidence="2 9" id="KW-0378">Hydrolase</keyword>
<dbReference type="InterPro" id="IPR040765">
    <property type="entry name" value="Tudor_1_RapA"/>
</dbReference>
<dbReference type="PROSITE" id="PS51194">
    <property type="entry name" value="HELICASE_CTER"/>
    <property type="match status" value="1"/>
</dbReference>
<dbReference type="Gene3D" id="6.10.140.1500">
    <property type="match status" value="1"/>
</dbReference>
<organism evidence="12 13">
    <name type="scientific">Zooshikella ganghwensis</name>
    <dbReference type="NCBI Taxonomy" id="202772"/>
    <lineage>
        <taxon>Bacteria</taxon>
        <taxon>Pseudomonadati</taxon>
        <taxon>Pseudomonadota</taxon>
        <taxon>Gammaproteobacteria</taxon>
        <taxon>Oceanospirillales</taxon>
        <taxon>Zooshikellaceae</taxon>
        <taxon>Zooshikella</taxon>
    </lineage>
</organism>
<keyword evidence="6 9" id="KW-0238">DNA-binding</keyword>
<dbReference type="GO" id="GO:0003677">
    <property type="term" value="F:DNA binding"/>
    <property type="evidence" value="ECO:0007669"/>
    <property type="project" value="UniProtKB-KW"/>
</dbReference>
<dbReference type="GO" id="GO:0004386">
    <property type="term" value="F:helicase activity"/>
    <property type="evidence" value="ECO:0007669"/>
    <property type="project" value="UniProtKB-UniRule"/>
</dbReference>
<comment type="caution">
    <text evidence="12">The sequence shown here is derived from an EMBL/GenBank/DDBJ whole genome shotgun (WGS) entry which is preliminary data.</text>
</comment>
<evidence type="ECO:0000256" key="9">
    <source>
        <dbReference type="HAMAP-Rule" id="MF_01821"/>
    </source>
</evidence>
<evidence type="ECO:0000256" key="3">
    <source>
        <dbReference type="ARBA" id="ARBA00022806"/>
    </source>
</evidence>
<dbReference type="CDD" id="cd18011">
    <property type="entry name" value="DEXDc_RapA"/>
    <property type="match status" value="1"/>
</dbReference>
<evidence type="ECO:0000256" key="2">
    <source>
        <dbReference type="ARBA" id="ARBA00022801"/>
    </source>
</evidence>
<dbReference type="SMART" id="SM00487">
    <property type="entry name" value="DEXDc"/>
    <property type="match status" value="1"/>
</dbReference>
<dbReference type="GO" id="GO:0005524">
    <property type="term" value="F:ATP binding"/>
    <property type="evidence" value="ECO:0007669"/>
    <property type="project" value="UniProtKB-UniRule"/>
</dbReference>
<keyword evidence="4 9" id="KW-0067">ATP-binding</keyword>
<dbReference type="NCBIfam" id="NF003426">
    <property type="entry name" value="PRK04914.1"/>
    <property type="match status" value="1"/>
</dbReference>
<evidence type="ECO:0000259" key="10">
    <source>
        <dbReference type="PROSITE" id="PS51192"/>
    </source>
</evidence>
<evidence type="ECO:0000256" key="8">
    <source>
        <dbReference type="ARBA" id="ARBA00023163"/>
    </source>
</evidence>
<comment type="function">
    <text evidence="9">Transcription regulator that activates transcription by stimulating RNA polymerase (RNAP) recycling in case of stress conditions such as supercoiled DNA or high salt concentrations. Probably acts by releasing the RNAP, when it is trapped or immobilized on tightly supercoiled DNA. Does not activate transcription on linear DNA. Probably not involved in DNA repair.</text>
</comment>
<dbReference type="Proteomes" id="UP000257039">
    <property type="component" value="Unassembled WGS sequence"/>
</dbReference>
<keyword evidence="7 9" id="KW-0010">Activator</keyword>
<dbReference type="InterPro" id="IPR049730">
    <property type="entry name" value="SNF2/RAD54-like_C"/>
</dbReference>
<keyword evidence="13" id="KW-1185">Reference proteome</keyword>
<dbReference type="Pfam" id="PF00271">
    <property type="entry name" value="Helicase_C"/>
    <property type="match status" value="1"/>
</dbReference>
<keyword evidence="8 9" id="KW-0804">Transcription</keyword>
<feature type="binding site" evidence="9">
    <location>
        <begin position="176"/>
        <end position="183"/>
    </location>
    <ligand>
        <name>ATP</name>
        <dbReference type="ChEBI" id="CHEBI:30616"/>
    </ligand>
</feature>
<proteinExistence type="inferred from homology"/>
<dbReference type="InterPro" id="IPR000330">
    <property type="entry name" value="SNF2_N"/>
</dbReference>
<evidence type="ECO:0000259" key="11">
    <source>
        <dbReference type="PROSITE" id="PS51194"/>
    </source>
</evidence>
<comment type="similarity">
    <text evidence="9">Belongs to the SNF2/RAD54 helicase family. RapA subfamily.</text>
</comment>
<dbReference type="PANTHER" id="PTHR45766:SF6">
    <property type="entry name" value="SWI_SNF-RELATED MATRIX-ASSOCIATED ACTIN-DEPENDENT REGULATOR OF CHROMATIN SUBFAMILY A-LIKE PROTEIN 1"/>
    <property type="match status" value="1"/>
</dbReference>
<dbReference type="InterPro" id="IPR014001">
    <property type="entry name" value="Helicase_ATP-bd"/>
</dbReference>